<organism evidence="1 2">
    <name type="scientific">Vaccinium darrowii</name>
    <dbReference type="NCBI Taxonomy" id="229202"/>
    <lineage>
        <taxon>Eukaryota</taxon>
        <taxon>Viridiplantae</taxon>
        <taxon>Streptophyta</taxon>
        <taxon>Embryophyta</taxon>
        <taxon>Tracheophyta</taxon>
        <taxon>Spermatophyta</taxon>
        <taxon>Magnoliopsida</taxon>
        <taxon>eudicotyledons</taxon>
        <taxon>Gunneridae</taxon>
        <taxon>Pentapetalae</taxon>
        <taxon>asterids</taxon>
        <taxon>Ericales</taxon>
        <taxon>Ericaceae</taxon>
        <taxon>Vaccinioideae</taxon>
        <taxon>Vaccinieae</taxon>
        <taxon>Vaccinium</taxon>
    </lineage>
</organism>
<accession>A0ACB7ZBR9</accession>
<keyword evidence="2" id="KW-1185">Reference proteome</keyword>
<comment type="caution">
    <text evidence="1">The sequence shown here is derived from an EMBL/GenBank/DDBJ whole genome shotgun (WGS) entry which is preliminary data.</text>
</comment>
<evidence type="ECO:0000313" key="2">
    <source>
        <dbReference type="Proteomes" id="UP000828048"/>
    </source>
</evidence>
<protein>
    <submittedName>
        <fullName evidence="1">Uncharacterized protein</fullName>
    </submittedName>
</protein>
<proteinExistence type="predicted"/>
<sequence length="113" mass="12618">MQLFLVEEEFAILLWAMNSLNSFHFVGRWGLCLKRLKWEDVQTTTAAPSQLPEINLALEAIEKLQKNADTLIVIPNDLQGILDIITVLKNMGEILKGSGANYSSVVKTTIMSI</sequence>
<gene>
    <name evidence="1" type="ORF">Vadar_014613</name>
</gene>
<reference evidence="1 2" key="1">
    <citation type="journal article" date="2021" name="Hortic Res">
        <title>High-quality reference genome and annotation aids understanding of berry development for evergreen blueberry (Vaccinium darrowii).</title>
        <authorList>
            <person name="Yu J."/>
            <person name="Hulse-Kemp A.M."/>
            <person name="Babiker E."/>
            <person name="Staton M."/>
        </authorList>
    </citation>
    <scope>NUCLEOTIDE SEQUENCE [LARGE SCALE GENOMIC DNA]</scope>
    <source>
        <strain evidence="2">cv. NJ 8807/NJ 8810</strain>
        <tissue evidence="1">Young leaf</tissue>
    </source>
</reference>
<dbReference type="EMBL" id="CM037162">
    <property type="protein sequence ID" value="KAH7863194.1"/>
    <property type="molecule type" value="Genomic_DNA"/>
</dbReference>
<evidence type="ECO:0000313" key="1">
    <source>
        <dbReference type="EMBL" id="KAH7863194.1"/>
    </source>
</evidence>
<dbReference type="Proteomes" id="UP000828048">
    <property type="component" value="Chromosome 12"/>
</dbReference>
<name>A0ACB7ZBR9_9ERIC</name>